<keyword evidence="10" id="KW-0812">Transmembrane</keyword>
<dbReference type="Pfam" id="PF12833">
    <property type="entry name" value="HTH_18"/>
    <property type="match status" value="1"/>
</dbReference>
<dbReference type="SMART" id="SM00448">
    <property type="entry name" value="REC"/>
    <property type="match status" value="1"/>
</dbReference>
<accession>A0AAJ5WVQ4</accession>
<dbReference type="InterPro" id="IPR011006">
    <property type="entry name" value="CheY-like_superfamily"/>
</dbReference>
<gene>
    <name evidence="14" type="ORF">P0Y53_08035</name>
</gene>
<dbReference type="EMBL" id="CP119311">
    <property type="protein sequence ID" value="WEK37448.1"/>
    <property type="molecule type" value="Genomic_DNA"/>
</dbReference>
<dbReference type="InterPro" id="IPR003661">
    <property type="entry name" value="HisK_dim/P_dom"/>
</dbReference>
<dbReference type="Gene3D" id="3.30.565.10">
    <property type="entry name" value="Histidine kinase-like ATPase, C-terminal domain"/>
    <property type="match status" value="1"/>
</dbReference>
<keyword evidence="3 8" id="KW-0597">Phosphoprotein</keyword>
<feature type="domain" description="HTH araC/xylS-type" evidence="11">
    <location>
        <begin position="1233"/>
        <end position="1332"/>
    </location>
</feature>
<dbReference type="FunFam" id="1.10.287.130:FF:000045">
    <property type="entry name" value="Two-component system sensor histidine kinase/response regulator"/>
    <property type="match status" value="1"/>
</dbReference>
<evidence type="ECO:0000259" key="11">
    <source>
        <dbReference type="PROSITE" id="PS01124"/>
    </source>
</evidence>
<evidence type="ECO:0000256" key="3">
    <source>
        <dbReference type="ARBA" id="ARBA00022553"/>
    </source>
</evidence>
<evidence type="ECO:0000313" key="14">
    <source>
        <dbReference type="EMBL" id="WEK37448.1"/>
    </source>
</evidence>
<protein>
    <recommendedName>
        <fullName evidence="2">histidine kinase</fullName>
        <ecNumber evidence="2">2.7.13.3</ecNumber>
    </recommendedName>
</protein>
<dbReference type="InterPro" id="IPR005467">
    <property type="entry name" value="His_kinase_dom"/>
</dbReference>
<evidence type="ECO:0000256" key="1">
    <source>
        <dbReference type="ARBA" id="ARBA00000085"/>
    </source>
</evidence>
<dbReference type="SUPFAM" id="SSF46689">
    <property type="entry name" value="Homeodomain-like"/>
    <property type="match status" value="1"/>
</dbReference>
<dbReference type="CDD" id="cd00146">
    <property type="entry name" value="PKD"/>
    <property type="match status" value="1"/>
</dbReference>
<evidence type="ECO:0000256" key="4">
    <source>
        <dbReference type="ARBA" id="ARBA00023012"/>
    </source>
</evidence>
<organism evidence="14 15">
    <name type="scientific">Candidatus Pseudobacter hemicellulosilyticus</name>
    <dbReference type="NCBI Taxonomy" id="3121375"/>
    <lineage>
        <taxon>Bacteria</taxon>
        <taxon>Pseudomonadati</taxon>
        <taxon>Bacteroidota</taxon>
        <taxon>Chitinophagia</taxon>
        <taxon>Chitinophagales</taxon>
        <taxon>Chitinophagaceae</taxon>
        <taxon>Pseudobacter</taxon>
    </lineage>
</organism>
<keyword evidence="7" id="KW-0804">Transcription</keyword>
<evidence type="ECO:0000256" key="6">
    <source>
        <dbReference type="ARBA" id="ARBA00023125"/>
    </source>
</evidence>
<dbReference type="PRINTS" id="PR00344">
    <property type="entry name" value="BCTRLSENSOR"/>
</dbReference>
<dbReference type="FunFam" id="2.60.40.10:FF:000791">
    <property type="entry name" value="Two-component system sensor histidine kinase/response regulator"/>
    <property type="match status" value="1"/>
</dbReference>
<keyword evidence="10" id="KW-0472">Membrane</keyword>
<dbReference type="InterPro" id="IPR009057">
    <property type="entry name" value="Homeodomain-like_sf"/>
</dbReference>
<dbReference type="PROSITE" id="PS50110">
    <property type="entry name" value="RESPONSE_REGULATORY"/>
    <property type="match status" value="1"/>
</dbReference>
<comment type="catalytic activity">
    <reaction evidence="1">
        <text>ATP + protein L-histidine = ADP + protein N-phospho-L-histidine.</text>
        <dbReference type="EC" id="2.7.13.3"/>
    </reaction>
</comment>
<dbReference type="InterPro" id="IPR036890">
    <property type="entry name" value="HATPase_C_sf"/>
</dbReference>
<dbReference type="Pfam" id="PF07495">
    <property type="entry name" value="Y_Y_Y"/>
    <property type="match status" value="1"/>
</dbReference>
<evidence type="ECO:0000256" key="7">
    <source>
        <dbReference type="ARBA" id="ARBA00023163"/>
    </source>
</evidence>
<dbReference type="Pfam" id="PF00512">
    <property type="entry name" value="HisKA"/>
    <property type="match status" value="1"/>
</dbReference>
<reference evidence="14" key="1">
    <citation type="submission" date="2023-03" db="EMBL/GenBank/DDBJ databases">
        <title>Andean soil-derived lignocellulolytic bacterial consortium as a source of novel taxa and putative plastic-active enzymes.</title>
        <authorList>
            <person name="Diaz-Garcia L."/>
            <person name="Chuvochina M."/>
            <person name="Feuerriegel G."/>
            <person name="Bunk B."/>
            <person name="Sproer C."/>
            <person name="Streit W.R."/>
            <person name="Rodriguez L.M."/>
            <person name="Overmann J."/>
            <person name="Jimenez D.J."/>
        </authorList>
    </citation>
    <scope>NUCLEOTIDE SEQUENCE</scope>
    <source>
        <strain evidence="14">MAG 7</strain>
    </source>
</reference>
<dbReference type="PANTHER" id="PTHR43547:SF2">
    <property type="entry name" value="HYBRID SIGNAL TRANSDUCTION HISTIDINE KINASE C"/>
    <property type="match status" value="1"/>
</dbReference>
<dbReference type="FunFam" id="3.40.50.2300:FF:000001">
    <property type="entry name" value="DNA-binding response regulator PhoB"/>
    <property type="match status" value="1"/>
</dbReference>
<dbReference type="InterPro" id="IPR011123">
    <property type="entry name" value="Y_Y_Y"/>
</dbReference>
<dbReference type="InterPro" id="IPR015943">
    <property type="entry name" value="WD40/YVTN_repeat-like_dom_sf"/>
</dbReference>
<evidence type="ECO:0000256" key="2">
    <source>
        <dbReference type="ARBA" id="ARBA00012438"/>
    </source>
</evidence>
<evidence type="ECO:0000256" key="5">
    <source>
        <dbReference type="ARBA" id="ARBA00023015"/>
    </source>
</evidence>
<dbReference type="Gene3D" id="2.60.40.10">
    <property type="entry name" value="Immunoglobulins"/>
    <property type="match status" value="1"/>
</dbReference>
<dbReference type="SUPFAM" id="SSF55874">
    <property type="entry name" value="ATPase domain of HSP90 chaperone/DNA topoisomerase II/histidine kinase"/>
    <property type="match status" value="1"/>
</dbReference>
<feature type="transmembrane region" description="Helical" evidence="10">
    <location>
        <begin position="787"/>
        <end position="808"/>
    </location>
</feature>
<dbReference type="InterPro" id="IPR018060">
    <property type="entry name" value="HTH_AraC"/>
</dbReference>
<dbReference type="InterPro" id="IPR003594">
    <property type="entry name" value="HATPase_dom"/>
</dbReference>
<evidence type="ECO:0000259" key="13">
    <source>
        <dbReference type="PROSITE" id="PS50110"/>
    </source>
</evidence>
<proteinExistence type="predicted"/>
<dbReference type="CDD" id="cd00082">
    <property type="entry name" value="HisKA"/>
    <property type="match status" value="1"/>
</dbReference>
<dbReference type="SMART" id="SM00342">
    <property type="entry name" value="HTH_ARAC"/>
    <property type="match status" value="1"/>
</dbReference>
<dbReference type="GO" id="GO:0000155">
    <property type="term" value="F:phosphorelay sensor kinase activity"/>
    <property type="evidence" value="ECO:0007669"/>
    <property type="project" value="InterPro"/>
</dbReference>
<dbReference type="PANTHER" id="PTHR43547">
    <property type="entry name" value="TWO-COMPONENT HISTIDINE KINASE"/>
    <property type="match status" value="1"/>
</dbReference>
<dbReference type="InterPro" id="IPR013783">
    <property type="entry name" value="Ig-like_fold"/>
</dbReference>
<dbReference type="Pfam" id="PF00072">
    <property type="entry name" value="Response_reg"/>
    <property type="match status" value="1"/>
</dbReference>
<dbReference type="InterPro" id="IPR004358">
    <property type="entry name" value="Sig_transdc_His_kin-like_C"/>
</dbReference>
<feature type="region of interest" description="Disordered" evidence="9">
    <location>
        <begin position="1328"/>
        <end position="1350"/>
    </location>
</feature>
<dbReference type="SUPFAM" id="SSF63829">
    <property type="entry name" value="Calcium-dependent phosphotriesterase"/>
    <property type="match status" value="2"/>
</dbReference>
<dbReference type="Pfam" id="PF07494">
    <property type="entry name" value="Reg_prop"/>
    <property type="match status" value="6"/>
</dbReference>
<evidence type="ECO:0000256" key="8">
    <source>
        <dbReference type="PROSITE-ProRule" id="PRU00169"/>
    </source>
</evidence>
<dbReference type="PROSITE" id="PS00041">
    <property type="entry name" value="HTH_ARAC_FAMILY_1"/>
    <property type="match status" value="1"/>
</dbReference>
<evidence type="ECO:0000313" key="15">
    <source>
        <dbReference type="Proteomes" id="UP001220610"/>
    </source>
</evidence>
<keyword evidence="10" id="KW-1133">Transmembrane helix</keyword>
<keyword evidence="4" id="KW-0902">Two-component regulatory system</keyword>
<dbReference type="Gene3D" id="2.130.10.10">
    <property type="entry name" value="YVTN repeat-like/Quinoprotein amine dehydrogenase"/>
    <property type="match status" value="3"/>
</dbReference>
<dbReference type="Gene3D" id="1.10.287.130">
    <property type="match status" value="1"/>
</dbReference>
<dbReference type="Proteomes" id="UP001220610">
    <property type="component" value="Chromosome"/>
</dbReference>
<dbReference type="Gene3D" id="3.40.50.2300">
    <property type="match status" value="1"/>
</dbReference>
<dbReference type="InterPro" id="IPR018062">
    <property type="entry name" value="HTH_AraC-typ_CS"/>
</dbReference>
<evidence type="ECO:0000256" key="10">
    <source>
        <dbReference type="SAM" id="Phobius"/>
    </source>
</evidence>
<dbReference type="GO" id="GO:0043565">
    <property type="term" value="F:sequence-specific DNA binding"/>
    <property type="evidence" value="ECO:0007669"/>
    <property type="project" value="InterPro"/>
</dbReference>
<dbReference type="PROSITE" id="PS50109">
    <property type="entry name" value="HIS_KIN"/>
    <property type="match status" value="1"/>
</dbReference>
<dbReference type="SMART" id="SM00387">
    <property type="entry name" value="HATPase_c"/>
    <property type="match status" value="1"/>
</dbReference>
<dbReference type="Gene3D" id="1.10.10.60">
    <property type="entry name" value="Homeodomain-like"/>
    <property type="match status" value="1"/>
</dbReference>
<dbReference type="InterPro" id="IPR011110">
    <property type="entry name" value="Reg_prop"/>
</dbReference>
<feature type="domain" description="Response regulatory" evidence="13">
    <location>
        <begin position="1085"/>
        <end position="1201"/>
    </location>
</feature>
<feature type="domain" description="Histidine kinase" evidence="12">
    <location>
        <begin position="840"/>
        <end position="1062"/>
    </location>
</feature>
<dbReference type="InterPro" id="IPR036097">
    <property type="entry name" value="HisK_dim/P_sf"/>
</dbReference>
<dbReference type="EC" id="2.7.13.3" evidence="2"/>
<evidence type="ECO:0000256" key="9">
    <source>
        <dbReference type="SAM" id="MobiDB-lite"/>
    </source>
</evidence>
<dbReference type="GO" id="GO:0003700">
    <property type="term" value="F:DNA-binding transcription factor activity"/>
    <property type="evidence" value="ECO:0007669"/>
    <property type="project" value="InterPro"/>
</dbReference>
<keyword evidence="5" id="KW-0805">Transcription regulation</keyword>
<sequence length="1350" mass="151897">MKTVRGKFYLFMLISLLSVPLYGQQVLFRNYTVAEGLSANTVRAIVQDNQGFLWFGTKNGISRFDGYQFKRYQFNKNKPGSLGNNFIHALCRADSTHIWIGTENGVYILDLSTELFDPLPGLEGNAVFDILRDSKGNTWITTRLNGLYKIAPGSRQLQLVGNREKGNGPLTSRHLTQLAEDNNGHIWIGTYGYGLDVLDPASMRVTNYNTGNGLTSNYVIAVYKDGNGRIWSGTFTRGVSMYDPQTRSFTSYHKNSSPAINDDIVRGISQPEPGKIFIGTEKGLNILDEATGAISSYQNHPADPFSISDNSVYRIYPDRNGTTWIGTYFGGVSYFRPGGSAFELYYPTGNTGTLTGRAVSCFLEDEPGKFWIGTEDGGLQYFDSRTKVFRQYPFLPRQPKLAYHNVHALLKDGQGRLWIGLFAGGINRYDPATGAMRQYLQQSSDPHSLLGNHIFSLYQDKEGIIWVGTDQGLNKYDSATDGFIRFKEPGLYNTIVYDMLEDASRNLYVATYNNGLYILNKRTDQWHNISNQTKGGALATNKLICLHDDNNGHLWIGTDGGGLHKLNKRSGKMTVYDQTNGIDANVIYSLQEDDEARLWMGTNNGIYSLAMGTGQFHHFSQKDNLQSAQFNYKSALKAADGSILMGGVKGFNLFRPEKVADVRHDYTVIITGFQLFNKEVAPGPESVLSQSINYTNRIRLAHDQSVFSFEFTGIGFTTPEKVRYAYRMKGFDEDWNFVGNERKATYTNLSPGSYTFMVKAGLDDNSLSSQSIDITIIISPPFYKTTLAYILYCLLAILAGWLGYRYFVAYHRRRNAAKLERMKIREEQDFYARKIEFFTMMAHEIRTPLSLIIAPLEKLLTVNRWQGEEQEQLKIMDDNASRLMSLVNQLLDFRRIESDAYEIHPEEIELVSLVQAVYSRFSSLPYQQGIEFSMSTRINRLPMVADPEVLNKILSNLLINAFKFTRSRVNIRINELNQDNDQAYCSVSVEDDGIGISSADIQHIFKKFFTTTSGNYAYHNLGGSGIGLALASSLAEKHGGRLLVESRQEVKTIFTLELPYFLPASGEPVLPEPEDTGAEADTSSTILVVEDDTTLLDFISKTLRGEGFRVEKAHNGKEALEKIDQQSIDLVLSDVMMPGMDGFELCRKVRNDVAISHLPFVLLTARSNQEAEIEGVESGADAFISKPFKWKHVMAVVKNLLETREKLRLKFSEQPGINAEQLTSNPRDKEFIERILAIIGQRITDPQLSVEELGKELSMSRSNLHKKLKALSGMGPNELIRLIRLKHAAKLLAARQHTVAEVAYLSGFSSPSYFTKCFQQQFKVTPKEFAERQPGQARPDFDQDINLEQP</sequence>
<feature type="modified residue" description="4-aspartylphosphate" evidence="8">
    <location>
        <position position="1134"/>
    </location>
</feature>
<dbReference type="SMART" id="SM00388">
    <property type="entry name" value="HisKA"/>
    <property type="match status" value="1"/>
</dbReference>
<name>A0AAJ5WVQ4_9BACT</name>
<dbReference type="SUPFAM" id="SSF52172">
    <property type="entry name" value="CheY-like"/>
    <property type="match status" value="1"/>
</dbReference>
<dbReference type="PROSITE" id="PS01124">
    <property type="entry name" value="HTH_ARAC_FAMILY_2"/>
    <property type="match status" value="1"/>
</dbReference>
<dbReference type="SUPFAM" id="SSF47384">
    <property type="entry name" value="Homodimeric domain of signal transducing histidine kinase"/>
    <property type="match status" value="1"/>
</dbReference>
<keyword evidence="6" id="KW-0238">DNA-binding</keyword>
<dbReference type="Pfam" id="PF02518">
    <property type="entry name" value="HATPase_c"/>
    <property type="match status" value="1"/>
</dbReference>
<evidence type="ECO:0000259" key="12">
    <source>
        <dbReference type="PROSITE" id="PS50109"/>
    </source>
</evidence>
<dbReference type="InterPro" id="IPR001789">
    <property type="entry name" value="Sig_transdc_resp-reg_receiver"/>
</dbReference>